<dbReference type="Proteomes" id="UP000323632">
    <property type="component" value="Unassembled WGS sequence"/>
</dbReference>
<dbReference type="SUPFAM" id="SSF49777">
    <property type="entry name" value="PEBP-like"/>
    <property type="match status" value="1"/>
</dbReference>
<proteinExistence type="predicted"/>
<dbReference type="EMBL" id="VWSH01000004">
    <property type="protein sequence ID" value="KAA5532308.1"/>
    <property type="molecule type" value="Genomic_DNA"/>
</dbReference>
<reference evidence="1 2" key="1">
    <citation type="submission" date="2019-09" db="EMBL/GenBank/DDBJ databases">
        <title>Genome sequence and assembly of Taibaiella sp.</title>
        <authorList>
            <person name="Chhetri G."/>
        </authorList>
    </citation>
    <scope>NUCLEOTIDE SEQUENCE [LARGE SCALE GENOMIC DNA]</scope>
    <source>
        <strain evidence="1 2">KVB11</strain>
    </source>
</reference>
<dbReference type="PANTHER" id="PTHR30289">
    <property type="entry name" value="UNCHARACTERIZED PROTEIN YBCL-RELATED"/>
    <property type="match status" value="1"/>
</dbReference>
<name>A0A5M6CAV6_9BACT</name>
<evidence type="ECO:0000313" key="2">
    <source>
        <dbReference type="Proteomes" id="UP000323632"/>
    </source>
</evidence>
<evidence type="ECO:0000313" key="1">
    <source>
        <dbReference type="EMBL" id="KAA5532308.1"/>
    </source>
</evidence>
<dbReference type="InterPro" id="IPR008914">
    <property type="entry name" value="PEBP"/>
</dbReference>
<dbReference type="PANTHER" id="PTHR30289:SF1">
    <property type="entry name" value="PEBP (PHOSPHATIDYLETHANOLAMINE-BINDING PROTEIN) FAMILY PROTEIN"/>
    <property type="match status" value="1"/>
</dbReference>
<dbReference type="RefSeq" id="WP_150033811.1">
    <property type="nucleotide sequence ID" value="NZ_VWSH01000004.1"/>
</dbReference>
<gene>
    <name evidence="1" type="ORF">F0919_16060</name>
</gene>
<sequence>MDINMQRLQVTSTEFEEEGWIPSQFTCEGEGTNPPIKIRSIPAEAQSLVLLLEDPDAPGGTFDHWVMWNIDVNGDIAADSCPGICGLNSKGTVGYYPPCPPEGSHRYIFVVFALNKNLPLQEGSSKKQLLESIEGAVIAKGTLTGRYEKQDKKA</sequence>
<dbReference type="Gene3D" id="3.90.280.10">
    <property type="entry name" value="PEBP-like"/>
    <property type="match status" value="1"/>
</dbReference>
<dbReference type="AlphaFoldDB" id="A0A5M6CAV6"/>
<dbReference type="Pfam" id="PF01161">
    <property type="entry name" value="PBP"/>
    <property type="match status" value="1"/>
</dbReference>
<dbReference type="NCBIfam" id="TIGR00481">
    <property type="entry name" value="YbhB/YbcL family Raf kinase inhibitor-like protein"/>
    <property type="match status" value="1"/>
</dbReference>
<protein>
    <submittedName>
        <fullName evidence="1">YbhB/YbcL family Raf kinase inhibitor-like protein</fullName>
    </submittedName>
</protein>
<dbReference type="CDD" id="cd00865">
    <property type="entry name" value="PEBP_bact_arch"/>
    <property type="match status" value="1"/>
</dbReference>
<keyword evidence="2" id="KW-1185">Reference proteome</keyword>
<dbReference type="InterPro" id="IPR005247">
    <property type="entry name" value="YbhB_YbcL/LppC-like"/>
</dbReference>
<accession>A0A5M6CAV6</accession>
<comment type="caution">
    <text evidence="1">The sequence shown here is derived from an EMBL/GenBank/DDBJ whole genome shotgun (WGS) entry which is preliminary data.</text>
</comment>
<organism evidence="1 2">
    <name type="scientific">Taibaiella lutea</name>
    <dbReference type="NCBI Taxonomy" id="2608001"/>
    <lineage>
        <taxon>Bacteria</taxon>
        <taxon>Pseudomonadati</taxon>
        <taxon>Bacteroidota</taxon>
        <taxon>Chitinophagia</taxon>
        <taxon>Chitinophagales</taxon>
        <taxon>Chitinophagaceae</taxon>
        <taxon>Taibaiella</taxon>
    </lineage>
</organism>
<dbReference type="InterPro" id="IPR036610">
    <property type="entry name" value="PEBP-like_sf"/>
</dbReference>